<evidence type="ECO:0000256" key="14">
    <source>
        <dbReference type="ARBA" id="ARBA00048988"/>
    </source>
</evidence>
<evidence type="ECO:0000256" key="6">
    <source>
        <dbReference type="ARBA" id="ARBA00022839"/>
    </source>
</evidence>
<dbReference type="SUPFAM" id="SSF52980">
    <property type="entry name" value="Restriction endonuclease-like"/>
    <property type="match status" value="1"/>
</dbReference>
<evidence type="ECO:0000256" key="9">
    <source>
        <dbReference type="ARBA" id="ARBA00023204"/>
    </source>
</evidence>
<dbReference type="Pfam" id="PF12705">
    <property type="entry name" value="PDDEXK_1"/>
    <property type="match status" value="1"/>
</dbReference>
<dbReference type="AlphaFoldDB" id="A0A4R2PW07"/>
<dbReference type="InterPro" id="IPR014017">
    <property type="entry name" value="DNA_helicase_UvrD-like_C"/>
</dbReference>
<dbReference type="GO" id="GO:0005524">
    <property type="term" value="F:ATP binding"/>
    <property type="evidence" value="ECO:0007669"/>
    <property type="project" value="UniProtKB-UniRule"/>
</dbReference>
<proteinExistence type="predicted"/>
<dbReference type="EC" id="5.6.2.4" evidence="12"/>
<dbReference type="InterPro" id="IPR014016">
    <property type="entry name" value="UvrD-like_ATP-bd"/>
</dbReference>
<sequence length="1128" mass="122928">MTRHEATERQVQAADPANSTWLSANAGSGKTRVLTDRVARLLLNRVPPQRILCLTYTKAAASEMQNRLFERLGAWAMLGDTDLRKALGELGVGGPIEAALLREARRLFARAIETPGGLKIQTIHSFCASLLRRFPLEAGVSPQFAEMDDRAARRLRAEIVEEIADGPDAPAFAGLARFHTEDDLDALTAEIAGQRARFDDRPDADAVFRLFGLAPGFDASALLRGVFVGDEPALMAQVLPVLHAGSKTDAKAADLLGGLDFTRSSLDLLQALEGPFLYGAGVSKAEPFSAKIGAFPTKATQQALGPALAGLNALMDRVAEGRRQRIALDAAERTLALHRFAAVFLPRYAARKQAHGWLDFDDLILKARALLTDPGVAQWVLFRLDGGLDHILVDEAQDTSPVQWDVIELLAQEFTAGAGARAGVERTIFVVGDKKQSIYSFQGADPGGFDRMKQAFGERLRGIGRSLEPLTLDYSFRSSEAILRAVDMTFPHGARQGLDIEMQHRAFHSDLPGRVDLWPVVEDGETPETGHWAEPVDTLSETHPTVKLARRVAGSVRAMIDDGATIAVKGRDGSFSRRTVREGDVLILVQRRSDLFHEIIRACKAQELEVAGADRLKIGGELAVRDLTALLAFLALPEDDLSLACALRSPLFGWDEAALYRLAAKRDGAFLWEVLRNADWAKTETKKTLFALRDEADFLRPYDLLERVLTRHDGRRRLIARLGDEAEDGIDALLAQALAYERIEVPSLTGFLAWLESDEVEIKRQLDSGGNRLRVMTVHGAKGLESPIVILPDTADRPVRIRDQLYPLPDGKIAWKTPADARPPILAEAHEARAAREAEERARLLYVAMTRAEQWLIVAAAGKLSNDGSDWYSRIGAGLRRLGAEDMNFGFGPGLRYETGHWEAGEIRDGAEPSAAETALPGWTRQEAARPDRPPQPILPSDLGGAKILPGESDGLEAEAAKARGTWLHLLLEHLPDAAPGDRPALARALLETCDPPAPADAIAILYAEAEALLAQPDLAHVFAPGTLAEAAFSAELDSRPLRGTIDRLILGTDHILAVDFKTNALVPDRAKDVPEGLLRQLGAYGHALAQIHPGQRIETAILWTRTGRLMTVPAPLREAALARARLP</sequence>
<dbReference type="InterPro" id="IPR011604">
    <property type="entry name" value="PDDEXK-like_dom_sf"/>
</dbReference>
<protein>
    <recommendedName>
        <fullName evidence="12">DNA 3'-5' helicase</fullName>
        <ecNumber evidence="12">5.6.2.4</ecNumber>
    </recommendedName>
    <alternativeName>
        <fullName evidence="13">DNA 3'-5' helicase II</fullName>
    </alternativeName>
</protein>
<dbReference type="GO" id="GO:0005829">
    <property type="term" value="C:cytosol"/>
    <property type="evidence" value="ECO:0007669"/>
    <property type="project" value="TreeGrafter"/>
</dbReference>
<feature type="binding site" evidence="15">
    <location>
        <begin position="24"/>
        <end position="31"/>
    </location>
    <ligand>
        <name>ATP</name>
        <dbReference type="ChEBI" id="CHEBI:30616"/>
    </ligand>
</feature>
<evidence type="ECO:0000256" key="12">
    <source>
        <dbReference type="ARBA" id="ARBA00034808"/>
    </source>
</evidence>
<dbReference type="Gene3D" id="1.10.486.10">
    <property type="entry name" value="PCRA, domain 4"/>
    <property type="match status" value="1"/>
</dbReference>
<dbReference type="GO" id="GO:0043138">
    <property type="term" value="F:3'-5' DNA helicase activity"/>
    <property type="evidence" value="ECO:0007669"/>
    <property type="project" value="UniProtKB-EC"/>
</dbReference>
<dbReference type="RefSeq" id="WP_132463379.1">
    <property type="nucleotide sequence ID" value="NZ_SLXP01000008.1"/>
</dbReference>
<keyword evidence="2 15" id="KW-0547">Nucleotide-binding</keyword>
<evidence type="ECO:0000256" key="15">
    <source>
        <dbReference type="PROSITE-ProRule" id="PRU00560"/>
    </source>
</evidence>
<keyword evidence="3" id="KW-0227">DNA damage</keyword>
<feature type="region of interest" description="Disordered" evidence="16">
    <location>
        <begin position="924"/>
        <end position="951"/>
    </location>
</feature>
<dbReference type="GO" id="GO:0003677">
    <property type="term" value="F:DNA binding"/>
    <property type="evidence" value="ECO:0007669"/>
    <property type="project" value="UniProtKB-KW"/>
</dbReference>
<dbReference type="PROSITE" id="PS51198">
    <property type="entry name" value="UVRD_HELICASE_ATP_BIND"/>
    <property type="match status" value="1"/>
</dbReference>
<dbReference type="InterPro" id="IPR038726">
    <property type="entry name" value="PDDEXK_AddAB-type"/>
</dbReference>
<dbReference type="Gene3D" id="3.40.50.300">
    <property type="entry name" value="P-loop containing nucleotide triphosphate hydrolases"/>
    <property type="match status" value="4"/>
</dbReference>
<keyword evidence="20" id="KW-1185">Reference proteome</keyword>
<dbReference type="OrthoDB" id="9810135at2"/>
<evidence type="ECO:0000313" key="20">
    <source>
        <dbReference type="Proteomes" id="UP000294835"/>
    </source>
</evidence>
<dbReference type="InterPro" id="IPR000212">
    <property type="entry name" value="DNA_helicase_UvrD/REP"/>
</dbReference>
<evidence type="ECO:0000256" key="1">
    <source>
        <dbReference type="ARBA" id="ARBA00022722"/>
    </source>
</evidence>
<dbReference type="InterPro" id="IPR027417">
    <property type="entry name" value="P-loop_NTPase"/>
</dbReference>
<evidence type="ECO:0000256" key="4">
    <source>
        <dbReference type="ARBA" id="ARBA00022801"/>
    </source>
</evidence>
<comment type="catalytic activity">
    <reaction evidence="11">
        <text>Couples ATP hydrolysis with the unwinding of duplex DNA by translocating in the 3'-5' direction.</text>
        <dbReference type="EC" id="5.6.2.4"/>
    </reaction>
</comment>
<evidence type="ECO:0000256" key="11">
    <source>
        <dbReference type="ARBA" id="ARBA00034617"/>
    </source>
</evidence>
<keyword evidence="1" id="KW-0540">Nuclease</keyword>
<keyword evidence="10" id="KW-0413">Isomerase</keyword>
<dbReference type="Pfam" id="PF13361">
    <property type="entry name" value="UvrD_C"/>
    <property type="match status" value="1"/>
</dbReference>
<comment type="caution">
    <text evidence="19">The sequence shown here is derived from an EMBL/GenBank/DDBJ whole genome shotgun (WGS) entry which is preliminary data.</text>
</comment>
<evidence type="ECO:0000256" key="5">
    <source>
        <dbReference type="ARBA" id="ARBA00022806"/>
    </source>
</evidence>
<evidence type="ECO:0000256" key="8">
    <source>
        <dbReference type="ARBA" id="ARBA00023125"/>
    </source>
</evidence>
<evidence type="ECO:0000256" key="10">
    <source>
        <dbReference type="ARBA" id="ARBA00023235"/>
    </source>
</evidence>
<dbReference type="PANTHER" id="PTHR11070:SF2">
    <property type="entry name" value="ATP-DEPENDENT DNA HELICASE SRS2"/>
    <property type="match status" value="1"/>
</dbReference>
<keyword evidence="5 15" id="KW-0347">Helicase</keyword>
<dbReference type="GO" id="GO:0000725">
    <property type="term" value="P:recombinational repair"/>
    <property type="evidence" value="ECO:0007669"/>
    <property type="project" value="TreeGrafter"/>
</dbReference>
<dbReference type="PROSITE" id="PS51217">
    <property type="entry name" value="UVRD_HELICASE_CTER"/>
    <property type="match status" value="1"/>
</dbReference>
<keyword evidence="4 15" id="KW-0378">Hydrolase</keyword>
<dbReference type="Pfam" id="PF00580">
    <property type="entry name" value="UvrD-helicase"/>
    <property type="match status" value="1"/>
</dbReference>
<keyword evidence="7 15" id="KW-0067">ATP-binding</keyword>
<organism evidence="19 20">
    <name type="scientific">Rhodovulum marinum</name>
    <dbReference type="NCBI Taxonomy" id="320662"/>
    <lineage>
        <taxon>Bacteria</taxon>
        <taxon>Pseudomonadati</taxon>
        <taxon>Pseudomonadota</taxon>
        <taxon>Alphaproteobacteria</taxon>
        <taxon>Rhodobacterales</taxon>
        <taxon>Paracoccaceae</taxon>
        <taxon>Rhodovulum</taxon>
    </lineage>
</organism>
<evidence type="ECO:0000256" key="3">
    <source>
        <dbReference type="ARBA" id="ARBA00022763"/>
    </source>
</evidence>
<feature type="domain" description="UvrD-like helicase C-terminal" evidence="18">
    <location>
        <begin position="496"/>
        <end position="783"/>
    </location>
</feature>
<dbReference type="InterPro" id="IPR011335">
    <property type="entry name" value="Restrct_endonuc-II-like"/>
</dbReference>
<dbReference type="EMBL" id="SLXP01000008">
    <property type="protein sequence ID" value="TCP40303.1"/>
    <property type="molecule type" value="Genomic_DNA"/>
</dbReference>
<evidence type="ECO:0000259" key="18">
    <source>
        <dbReference type="PROSITE" id="PS51217"/>
    </source>
</evidence>
<evidence type="ECO:0000259" key="17">
    <source>
        <dbReference type="PROSITE" id="PS51198"/>
    </source>
</evidence>
<evidence type="ECO:0000256" key="16">
    <source>
        <dbReference type="SAM" id="MobiDB-lite"/>
    </source>
</evidence>
<keyword evidence="8" id="KW-0238">DNA-binding</keyword>
<feature type="domain" description="UvrD-like helicase ATP-binding" evidence="17">
    <location>
        <begin position="3"/>
        <end position="479"/>
    </location>
</feature>
<dbReference type="Gene3D" id="3.90.320.10">
    <property type="match status" value="1"/>
</dbReference>
<reference evidence="19 20" key="1">
    <citation type="submission" date="2019-03" db="EMBL/GenBank/DDBJ databases">
        <title>Genomic Encyclopedia of Type Strains, Phase IV (KMG-IV): sequencing the most valuable type-strain genomes for metagenomic binning, comparative biology and taxonomic classification.</title>
        <authorList>
            <person name="Goeker M."/>
        </authorList>
    </citation>
    <scope>NUCLEOTIDE SEQUENCE [LARGE SCALE GENOMIC DNA]</scope>
    <source>
        <strain evidence="19 20">DSM 18063</strain>
    </source>
</reference>
<evidence type="ECO:0000313" key="19">
    <source>
        <dbReference type="EMBL" id="TCP40303.1"/>
    </source>
</evidence>
<dbReference type="GO" id="GO:0004527">
    <property type="term" value="F:exonuclease activity"/>
    <property type="evidence" value="ECO:0007669"/>
    <property type="project" value="UniProtKB-KW"/>
</dbReference>
<comment type="catalytic activity">
    <reaction evidence="14">
        <text>ATP + H2O = ADP + phosphate + H(+)</text>
        <dbReference type="Rhea" id="RHEA:13065"/>
        <dbReference type="ChEBI" id="CHEBI:15377"/>
        <dbReference type="ChEBI" id="CHEBI:15378"/>
        <dbReference type="ChEBI" id="CHEBI:30616"/>
        <dbReference type="ChEBI" id="CHEBI:43474"/>
        <dbReference type="ChEBI" id="CHEBI:456216"/>
        <dbReference type="EC" id="5.6.2.4"/>
    </reaction>
</comment>
<accession>A0A4R2PW07</accession>
<dbReference type="NCBIfam" id="TIGR02784">
    <property type="entry name" value="addA_alphas"/>
    <property type="match status" value="1"/>
</dbReference>
<gene>
    <name evidence="19" type="ORF">EV662_108178</name>
</gene>
<name>A0A4R2PW07_9RHOB</name>
<evidence type="ECO:0000256" key="2">
    <source>
        <dbReference type="ARBA" id="ARBA00022741"/>
    </source>
</evidence>
<evidence type="ECO:0000256" key="13">
    <source>
        <dbReference type="ARBA" id="ARBA00034923"/>
    </source>
</evidence>
<feature type="region of interest" description="Disordered" evidence="16">
    <location>
        <begin position="1"/>
        <end position="23"/>
    </location>
</feature>
<keyword evidence="6" id="KW-0269">Exonuclease</keyword>
<dbReference type="GO" id="GO:0033202">
    <property type="term" value="C:DNA helicase complex"/>
    <property type="evidence" value="ECO:0007669"/>
    <property type="project" value="TreeGrafter"/>
</dbReference>
<dbReference type="Proteomes" id="UP000294835">
    <property type="component" value="Unassembled WGS sequence"/>
</dbReference>
<dbReference type="SUPFAM" id="SSF52540">
    <property type="entry name" value="P-loop containing nucleoside triphosphate hydrolases"/>
    <property type="match status" value="1"/>
</dbReference>
<evidence type="ECO:0000256" key="7">
    <source>
        <dbReference type="ARBA" id="ARBA00022840"/>
    </source>
</evidence>
<dbReference type="PANTHER" id="PTHR11070">
    <property type="entry name" value="UVRD / RECB / PCRA DNA HELICASE FAMILY MEMBER"/>
    <property type="match status" value="1"/>
</dbReference>
<dbReference type="InterPro" id="IPR014151">
    <property type="entry name" value="DNA_helicase_AddA"/>
</dbReference>
<keyword evidence="9" id="KW-0234">DNA repair</keyword>